<dbReference type="Proteomes" id="UP000317122">
    <property type="component" value="Unassembled WGS sequence"/>
</dbReference>
<dbReference type="FunFam" id="3.40.50.720:FF:000311">
    <property type="entry name" value="Ornithine cyclodeaminase"/>
    <property type="match status" value="1"/>
</dbReference>
<dbReference type="Pfam" id="PF02423">
    <property type="entry name" value="OCD_Mu_crystall"/>
    <property type="match status" value="1"/>
</dbReference>
<dbReference type="PANTHER" id="PTHR13812">
    <property type="entry name" value="KETIMINE REDUCTASE MU-CRYSTALLIN"/>
    <property type="match status" value="1"/>
</dbReference>
<comment type="similarity">
    <text evidence="1">Belongs to the ornithine cyclodeaminase/mu-crystallin family.</text>
</comment>
<dbReference type="NCBIfam" id="NF004793">
    <property type="entry name" value="PRK06141.1"/>
    <property type="match status" value="1"/>
</dbReference>
<dbReference type="GO" id="GO:0005737">
    <property type="term" value="C:cytoplasm"/>
    <property type="evidence" value="ECO:0007669"/>
    <property type="project" value="TreeGrafter"/>
</dbReference>
<dbReference type="OrthoDB" id="9785971at2"/>
<evidence type="ECO:0000256" key="1">
    <source>
        <dbReference type="ARBA" id="ARBA00008903"/>
    </source>
</evidence>
<comment type="caution">
    <text evidence="2">The sequence shown here is derived from an EMBL/GenBank/DDBJ whole genome shotgun (WGS) entry which is preliminary data.</text>
</comment>
<dbReference type="PIRSF" id="PIRSF001439">
    <property type="entry name" value="CryM"/>
    <property type="match status" value="1"/>
</dbReference>
<protein>
    <submittedName>
        <fullName evidence="2">Ornithine cyclodeaminase</fullName>
    </submittedName>
</protein>
<reference evidence="2 3" key="1">
    <citation type="journal article" date="2015" name="Stand. Genomic Sci.">
        <title>Genomic Encyclopedia of Bacterial and Archaeal Type Strains, Phase III: the genomes of soil and plant-associated and newly described type strains.</title>
        <authorList>
            <person name="Whitman W.B."/>
            <person name="Woyke T."/>
            <person name="Klenk H.P."/>
            <person name="Zhou Y."/>
            <person name="Lilburn T.G."/>
            <person name="Beck B.J."/>
            <person name="De Vos P."/>
            <person name="Vandamme P."/>
            <person name="Eisen J.A."/>
            <person name="Garrity G."/>
            <person name="Hugenholtz P."/>
            <person name="Kyrpides N.C."/>
        </authorList>
    </citation>
    <scope>NUCLEOTIDE SEQUENCE [LARGE SCALE GENOMIC DNA]</scope>
    <source>
        <strain evidence="2 3">CGMCC 1.2546</strain>
    </source>
</reference>
<dbReference type="Gene3D" id="3.30.1780.10">
    <property type="entry name" value="ornithine cyclodeaminase, domain 1"/>
    <property type="match status" value="1"/>
</dbReference>
<evidence type="ECO:0000313" key="2">
    <source>
        <dbReference type="EMBL" id="TWI22307.1"/>
    </source>
</evidence>
<keyword evidence="3" id="KW-1185">Reference proteome</keyword>
<dbReference type="InterPro" id="IPR036291">
    <property type="entry name" value="NAD(P)-bd_dom_sf"/>
</dbReference>
<dbReference type="InterPro" id="IPR023401">
    <property type="entry name" value="ODC_N"/>
</dbReference>
<dbReference type="Gene3D" id="3.40.50.720">
    <property type="entry name" value="NAD(P)-binding Rossmann-like Domain"/>
    <property type="match status" value="1"/>
</dbReference>
<evidence type="ECO:0000313" key="3">
    <source>
        <dbReference type="Proteomes" id="UP000317122"/>
    </source>
</evidence>
<dbReference type="AlphaFoldDB" id="A0A562MQS5"/>
<proteinExistence type="inferred from homology"/>
<dbReference type="RefSeq" id="WP_145722603.1">
    <property type="nucleotide sequence ID" value="NZ_BSPF01000052.1"/>
</dbReference>
<accession>A0A562MQS5</accession>
<dbReference type="PANTHER" id="PTHR13812:SF19">
    <property type="entry name" value="KETIMINE REDUCTASE MU-CRYSTALLIN"/>
    <property type="match status" value="1"/>
</dbReference>
<dbReference type="SUPFAM" id="SSF51735">
    <property type="entry name" value="NAD(P)-binding Rossmann-fold domains"/>
    <property type="match status" value="1"/>
</dbReference>
<dbReference type="GO" id="GO:0016491">
    <property type="term" value="F:oxidoreductase activity"/>
    <property type="evidence" value="ECO:0007669"/>
    <property type="project" value="UniProtKB-ARBA"/>
</dbReference>
<sequence>MSDARMRLIDTEATGASLPYGALVDALQSGFVTGCTVPVRHHHRMEKSGEPDATLLLMPAWSKAEDQDQFLGVKLVTVVPGNTTRGLPGLTSTYILYDGVTGQQLALMDGNVITSRRTVATSALAARYLARDDAKSLLVIGSGRVASQIPDAYRAVRAIEKVLVWDINNEGAKKLVRSLNDKGIDSEVVTDLEQSVGVADIISAATLATSPIIKGAWVRKGTHIDLIGGFTPKMREADDAALTKARAFVDTREALHEAGDLVQPIQSGVVAEEHVLGTLVDLAKGNLNGRTSTDEITYFKAVGSALADLVAARMVYEQICTERQ</sequence>
<name>A0A562MQS5_9HYPH</name>
<dbReference type="InterPro" id="IPR003462">
    <property type="entry name" value="ODC_Mu_crystall"/>
</dbReference>
<organism evidence="2 3">
    <name type="scientific">Mesorhizobium tianshanense</name>
    <dbReference type="NCBI Taxonomy" id="39844"/>
    <lineage>
        <taxon>Bacteria</taxon>
        <taxon>Pseudomonadati</taxon>
        <taxon>Pseudomonadota</taxon>
        <taxon>Alphaproteobacteria</taxon>
        <taxon>Hyphomicrobiales</taxon>
        <taxon>Phyllobacteriaceae</taxon>
        <taxon>Mesorhizobium</taxon>
    </lineage>
</organism>
<gene>
    <name evidence="2" type="ORF">IQ26_06675</name>
</gene>
<dbReference type="EMBL" id="VLKT01000066">
    <property type="protein sequence ID" value="TWI22307.1"/>
    <property type="molecule type" value="Genomic_DNA"/>
</dbReference>
<dbReference type="GO" id="GO:0019752">
    <property type="term" value="P:carboxylic acid metabolic process"/>
    <property type="evidence" value="ECO:0007669"/>
    <property type="project" value="UniProtKB-ARBA"/>
</dbReference>